<dbReference type="InterPro" id="IPR010982">
    <property type="entry name" value="Lambda_DNA-bd_dom_sf"/>
</dbReference>
<feature type="transmembrane region" description="Helical" evidence="1">
    <location>
        <begin position="193"/>
        <end position="216"/>
    </location>
</feature>
<accession>A0ABW2MS80</accession>
<dbReference type="Gene3D" id="1.10.260.40">
    <property type="entry name" value="lambda repressor-like DNA-binding domains"/>
    <property type="match status" value="1"/>
</dbReference>
<feature type="transmembrane region" description="Helical" evidence="1">
    <location>
        <begin position="223"/>
        <end position="244"/>
    </location>
</feature>
<name>A0ABW2MS80_9FLAO</name>
<feature type="domain" description="HTH cro/C1-type" evidence="2">
    <location>
        <begin position="24"/>
        <end position="78"/>
    </location>
</feature>
<dbReference type="SUPFAM" id="SSF47413">
    <property type="entry name" value="lambda repressor-like DNA-binding domains"/>
    <property type="match status" value="1"/>
</dbReference>
<dbReference type="SMART" id="SM00530">
    <property type="entry name" value="HTH_XRE"/>
    <property type="match status" value="1"/>
</dbReference>
<dbReference type="InterPro" id="IPR001387">
    <property type="entry name" value="Cro/C1-type_HTH"/>
</dbReference>
<keyword evidence="1" id="KW-0472">Membrane</keyword>
<feature type="transmembrane region" description="Helical" evidence="1">
    <location>
        <begin position="132"/>
        <end position="150"/>
    </location>
</feature>
<keyword evidence="1" id="KW-1133">Transmembrane helix</keyword>
<dbReference type="PROSITE" id="PS50943">
    <property type="entry name" value="HTH_CROC1"/>
    <property type="match status" value="1"/>
</dbReference>
<reference evidence="4" key="1">
    <citation type="journal article" date="2019" name="Int. J. Syst. Evol. Microbiol.">
        <title>The Global Catalogue of Microorganisms (GCM) 10K type strain sequencing project: providing services to taxonomists for standard genome sequencing and annotation.</title>
        <authorList>
            <consortium name="The Broad Institute Genomics Platform"/>
            <consortium name="The Broad Institute Genome Sequencing Center for Infectious Disease"/>
            <person name="Wu L."/>
            <person name="Ma J."/>
        </authorList>
    </citation>
    <scope>NUCLEOTIDE SEQUENCE [LARGE SCALE GENOMIC DNA]</scope>
    <source>
        <strain evidence="4">CGMCC 1.16306</strain>
    </source>
</reference>
<evidence type="ECO:0000256" key="1">
    <source>
        <dbReference type="SAM" id="Phobius"/>
    </source>
</evidence>
<comment type="caution">
    <text evidence="3">The sequence shown here is derived from an EMBL/GenBank/DDBJ whole genome shotgun (WGS) entry which is preliminary data.</text>
</comment>
<protein>
    <submittedName>
        <fullName evidence="3">Multiprotein-bridging factor 1 family protein</fullName>
    </submittedName>
</protein>
<keyword evidence="1" id="KW-0812">Transmembrane</keyword>
<feature type="transmembrane region" description="Helical" evidence="1">
    <location>
        <begin position="250"/>
        <end position="268"/>
    </location>
</feature>
<feature type="transmembrane region" description="Helical" evidence="1">
    <location>
        <begin position="162"/>
        <end position="181"/>
    </location>
</feature>
<keyword evidence="4" id="KW-1185">Reference proteome</keyword>
<organism evidence="3 4">
    <name type="scientific">Jejudonia soesokkakensis</name>
    <dbReference type="NCBI Taxonomy" id="1323432"/>
    <lineage>
        <taxon>Bacteria</taxon>
        <taxon>Pseudomonadati</taxon>
        <taxon>Bacteroidota</taxon>
        <taxon>Flavobacteriia</taxon>
        <taxon>Flavobacteriales</taxon>
        <taxon>Flavobacteriaceae</taxon>
        <taxon>Jejudonia</taxon>
    </lineage>
</organism>
<dbReference type="Proteomes" id="UP001596415">
    <property type="component" value="Unassembled WGS sequence"/>
</dbReference>
<sequence>MNRSIASSKQNIITMKQPELGQQILKLRKQKGLTQEELVEQCNINVRTIQRIEAGEVTPRSYTIKTIMDVLGFDLEKINEQKEILDTSNAVSHSLHLKIAWICGIIYFLLGFLEFAADTSRYIDEDKLLSDIPYSILKVAVLATYIYFMWGFVITGKIFKQYLLKIASFVLIGIHILFYGYDIISLFTQEVQIEYVITTYSIFFGISTFLLGYAVLKLTKPIGTLATITGGLLIGSAVMFILVFMSWLGYIFLIPATLLQIILLFKVAELLQEKTNTY</sequence>
<dbReference type="CDD" id="cd00093">
    <property type="entry name" value="HTH_XRE"/>
    <property type="match status" value="1"/>
</dbReference>
<evidence type="ECO:0000259" key="2">
    <source>
        <dbReference type="PROSITE" id="PS50943"/>
    </source>
</evidence>
<dbReference type="EMBL" id="JBHTBN010000004">
    <property type="protein sequence ID" value="MFC7357772.1"/>
    <property type="molecule type" value="Genomic_DNA"/>
</dbReference>
<proteinExistence type="predicted"/>
<dbReference type="RefSeq" id="WP_380217629.1">
    <property type="nucleotide sequence ID" value="NZ_JBHTBN010000004.1"/>
</dbReference>
<evidence type="ECO:0000313" key="3">
    <source>
        <dbReference type="EMBL" id="MFC7357772.1"/>
    </source>
</evidence>
<gene>
    <name evidence="3" type="ORF">ACFQO1_08740</name>
</gene>
<dbReference type="Pfam" id="PF01381">
    <property type="entry name" value="HTH_3"/>
    <property type="match status" value="1"/>
</dbReference>
<evidence type="ECO:0000313" key="4">
    <source>
        <dbReference type="Proteomes" id="UP001596415"/>
    </source>
</evidence>
<feature type="transmembrane region" description="Helical" evidence="1">
    <location>
        <begin position="99"/>
        <end position="117"/>
    </location>
</feature>